<evidence type="ECO:0000256" key="1">
    <source>
        <dbReference type="SAM" id="MobiDB-lite"/>
    </source>
</evidence>
<dbReference type="RefSeq" id="WP_369271015.1">
    <property type="nucleotide sequence ID" value="NZ_CP163432.1"/>
</dbReference>
<sequence>MMQYTAQRIWDHHGQNNSAVRLPQAQRVSPGRGTRVAGRPDECGGSTADAHRVRAPRTRTDNASATPLAALPTFADAASPDDASHHPYAPTPCADHGHDHTDRYRCVGFGPHADDD</sequence>
<protein>
    <submittedName>
        <fullName evidence="2">Uncharacterized protein</fullName>
    </submittedName>
</protein>
<evidence type="ECO:0000313" key="2">
    <source>
        <dbReference type="EMBL" id="XDQ10718.1"/>
    </source>
</evidence>
<reference evidence="2" key="1">
    <citation type="submission" date="2024-07" db="EMBL/GenBank/DDBJ databases">
        <authorList>
            <person name="Yu S.T."/>
        </authorList>
    </citation>
    <scope>NUCLEOTIDE SEQUENCE</scope>
    <source>
        <strain evidence="2">R11</strain>
    </source>
</reference>
<gene>
    <name evidence="2" type="ORF">AB5J55_14110</name>
</gene>
<accession>A0AB39N155</accession>
<dbReference type="EMBL" id="CP163432">
    <property type="protein sequence ID" value="XDQ10718.1"/>
    <property type="molecule type" value="Genomic_DNA"/>
</dbReference>
<name>A0AB39N155_9ACTN</name>
<feature type="region of interest" description="Disordered" evidence="1">
    <location>
        <begin position="13"/>
        <end position="116"/>
    </location>
</feature>
<organism evidence="2">
    <name type="scientific">Streptomyces sp. R11</name>
    <dbReference type="NCBI Taxonomy" id="3238625"/>
    <lineage>
        <taxon>Bacteria</taxon>
        <taxon>Bacillati</taxon>
        <taxon>Actinomycetota</taxon>
        <taxon>Actinomycetes</taxon>
        <taxon>Kitasatosporales</taxon>
        <taxon>Streptomycetaceae</taxon>
        <taxon>Streptomyces</taxon>
    </lineage>
</organism>
<feature type="compositionally biased region" description="Basic and acidic residues" evidence="1">
    <location>
        <begin position="95"/>
        <end position="105"/>
    </location>
</feature>
<proteinExistence type="predicted"/>
<dbReference type="AlphaFoldDB" id="A0AB39N155"/>